<feature type="region of interest" description="Disordered" evidence="1">
    <location>
        <begin position="1"/>
        <end position="32"/>
    </location>
</feature>
<protein>
    <submittedName>
        <fullName evidence="2">Uncharacterized protein</fullName>
    </submittedName>
</protein>
<evidence type="ECO:0000256" key="1">
    <source>
        <dbReference type="SAM" id="MobiDB-lite"/>
    </source>
</evidence>
<proteinExistence type="predicted"/>
<feature type="compositionally biased region" description="Low complexity" evidence="1">
    <location>
        <begin position="1"/>
        <end position="22"/>
    </location>
</feature>
<evidence type="ECO:0000313" key="2">
    <source>
        <dbReference type="EMBL" id="KAF9528887.1"/>
    </source>
</evidence>
<dbReference type="AlphaFoldDB" id="A0A9P6JPU6"/>
<keyword evidence="3" id="KW-1185">Reference proteome</keyword>
<gene>
    <name evidence="2" type="ORF">CPB83DRAFT_893865</name>
</gene>
<sequence length="138" mass="15387">MHSRYPSHSSIPSSQEGSSSQSHFLNPPAKHNPPRCSPMYRILINEAIIADPALLSKSMDIQLRFLIIDPLLKYSNGPHFKYPPTIFINGLDECDTIEGQVIVLNLIVKPSMSTVFLFDFWLLVGPKLISGIPSKNTP</sequence>
<dbReference type="Proteomes" id="UP000807306">
    <property type="component" value="Unassembled WGS sequence"/>
</dbReference>
<comment type="caution">
    <text evidence="2">The sequence shown here is derived from an EMBL/GenBank/DDBJ whole genome shotgun (WGS) entry which is preliminary data.</text>
</comment>
<dbReference type="OrthoDB" id="4760524at2759"/>
<name>A0A9P6JPU6_9AGAR</name>
<organism evidence="2 3">
    <name type="scientific">Crepidotus variabilis</name>
    <dbReference type="NCBI Taxonomy" id="179855"/>
    <lineage>
        <taxon>Eukaryota</taxon>
        <taxon>Fungi</taxon>
        <taxon>Dikarya</taxon>
        <taxon>Basidiomycota</taxon>
        <taxon>Agaricomycotina</taxon>
        <taxon>Agaricomycetes</taxon>
        <taxon>Agaricomycetidae</taxon>
        <taxon>Agaricales</taxon>
        <taxon>Agaricineae</taxon>
        <taxon>Crepidotaceae</taxon>
        <taxon>Crepidotus</taxon>
    </lineage>
</organism>
<evidence type="ECO:0000313" key="3">
    <source>
        <dbReference type="Proteomes" id="UP000807306"/>
    </source>
</evidence>
<reference evidence="2" key="1">
    <citation type="submission" date="2020-11" db="EMBL/GenBank/DDBJ databases">
        <authorList>
            <consortium name="DOE Joint Genome Institute"/>
            <person name="Ahrendt S."/>
            <person name="Riley R."/>
            <person name="Andreopoulos W."/>
            <person name="Labutti K."/>
            <person name="Pangilinan J."/>
            <person name="Ruiz-Duenas F.J."/>
            <person name="Barrasa J.M."/>
            <person name="Sanchez-Garcia M."/>
            <person name="Camarero S."/>
            <person name="Miyauchi S."/>
            <person name="Serrano A."/>
            <person name="Linde D."/>
            <person name="Babiker R."/>
            <person name="Drula E."/>
            <person name="Ayuso-Fernandez I."/>
            <person name="Pacheco R."/>
            <person name="Padilla G."/>
            <person name="Ferreira P."/>
            <person name="Barriuso J."/>
            <person name="Kellner H."/>
            <person name="Castanera R."/>
            <person name="Alfaro M."/>
            <person name="Ramirez L."/>
            <person name="Pisabarro A.G."/>
            <person name="Kuo A."/>
            <person name="Tritt A."/>
            <person name="Lipzen A."/>
            <person name="He G."/>
            <person name="Yan M."/>
            <person name="Ng V."/>
            <person name="Cullen D."/>
            <person name="Martin F."/>
            <person name="Rosso M.-N."/>
            <person name="Henrissat B."/>
            <person name="Hibbett D."/>
            <person name="Martinez A.T."/>
            <person name="Grigoriev I.V."/>
        </authorList>
    </citation>
    <scope>NUCLEOTIDE SEQUENCE</scope>
    <source>
        <strain evidence="2">CBS 506.95</strain>
    </source>
</reference>
<dbReference type="EMBL" id="MU157849">
    <property type="protein sequence ID" value="KAF9528887.1"/>
    <property type="molecule type" value="Genomic_DNA"/>
</dbReference>
<accession>A0A9P6JPU6</accession>